<comment type="caution">
    <text evidence="4">The sequence shown here is derived from an EMBL/GenBank/DDBJ whole genome shotgun (WGS) entry which is preliminary data.</text>
</comment>
<accession>A0A8J2ZS46</accession>
<dbReference type="EMBL" id="BMEV01000020">
    <property type="protein sequence ID" value="GGH74611.1"/>
    <property type="molecule type" value="Genomic_DNA"/>
</dbReference>
<dbReference type="GO" id="GO:0030288">
    <property type="term" value="C:outer membrane-bounded periplasmic space"/>
    <property type="evidence" value="ECO:0007669"/>
    <property type="project" value="TreeGrafter"/>
</dbReference>
<evidence type="ECO:0000256" key="2">
    <source>
        <dbReference type="SAM" id="Phobius"/>
    </source>
</evidence>
<dbReference type="SMART" id="SM00646">
    <property type="entry name" value="Ami_3"/>
    <property type="match status" value="1"/>
</dbReference>
<dbReference type="NCBIfam" id="TIGR02883">
    <property type="entry name" value="spore_cwlD"/>
    <property type="match status" value="1"/>
</dbReference>
<feature type="transmembrane region" description="Helical" evidence="2">
    <location>
        <begin position="7"/>
        <end position="25"/>
    </location>
</feature>
<reference evidence="4" key="2">
    <citation type="submission" date="2020-09" db="EMBL/GenBank/DDBJ databases">
        <authorList>
            <person name="Sun Q."/>
            <person name="Zhou Y."/>
        </authorList>
    </citation>
    <scope>NUCLEOTIDE SEQUENCE</scope>
    <source>
        <strain evidence="4">CGMCC 1.12360</strain>
    </source>
</reference>
<dbReference type="Proteomes" id="UP000602050">
    <property type="component" value="Unassembled WGS sequence"/>
</dbReference>
<dbReference type="InterPro" id="IPR002508">
    <property type="entry name" value="MurNAc-LAA_cat"/>
</dbReference>
<dbReference type="CDD" id="cd02696">
    <property type="entry name" value="MurNAc-LAA"/>
    <property type="match status" value="1"/>
</dbReference>
<evidence type="ECO:0000256" key="1">
    <source>
        <dbReference type="ARBA" id="ARBA00022801"/>
    </source>
</evidence>
<evidence type="ECO:0000313" key="5">
    <source>
        <dbReference type="Proteomes" id="UP000602050"/>
    </source>
</evidence>
<dbReference type="SUPFAM" id="SSF53187">
    <property type="entry name" value="Zn-dependent exopeptidases"/>
    <property type="match status" value="1"/>
</dbReference>
<evidence type="ECO:0000259" key="3">
    <source>
        <dbReference type="SMART" id="SM00646"/>
    </source>
</evidence>
<name>A0A8J2ZS46_9BACI</name>
<evidence type="ECO:0000313" key="4">
    <source>
        <dbReference type="EMBL" id="GGH74611.1"/>
    </source>
</evidence>
<dbReference type="Pfam" id="PF01520">
    <property type="entry name" value="Amidase_3"/>
    <property type="match status" value="1"/>
</dbReference>
<proteinExistence type="predicted"/>
<reference evidence="4" key="1">
    <citation type="journal article" date="2014" name="Int. J. Syst. Evol. Microbiol.">
        <title>Complete genome sequence of Corynebacterium casei LMG S-19264T (=DSM 44701T), isolated from a smear-ripened cheese.</title>
        <authorList>
            <consortium name="US DOE Joint Genome Institute (JGI-PGF)"/>
            <person name="Walter F."/>
            <person name="Albersmeier A."/>
            <person name="Kalinowski J."/>
            <person name="Ruckert C."/>
        </authorList>
    </citation>
    <scope>NUCLEOTIDE SEQUENCE</scope>
    <source>
        <strain evidence="4">CGMCC 1.12360</strain>
    </source>
</reference>
<dbReference type="GO" id="GO:0009253">
    <property type="term" value="P:peptidoglycan catabolic process"/>
    <property type="evidence" value="ECO:0007669"/>
    <property type="project" value="InterPro"/>
</dbReference>
<dbReference type="RefSeq" id="WP_188391643.1">
    <property type="nucleotide sequence ID" value="NZ_BMEV01000020.1"/>
</dbReference>
<keyword evidence="1" id="KW-0378">Hydrolase</keyword>
<dbReference type="PANTHER" id="PTHR30404">
    <property type="entry name" value="N-ACETYLMURAMOYL-L-ALANINE AMIDASE"/>
    <property type="match status" value="1"/>
</dbReference>
<keyword evidence="2" id="KW-1133">Transmembrane helix</keyword>
<dbReference type="InterPro" id="IPR050695">
    <property type="entry name" value="N-acetylmuramoyl_amidase_3"/>
</dbReference>
<gene>
    <name evidence="4" type="primary">cwlD</name>
    <name evidence="4" type="ORF">GCM10010978_13650</name>
</gene>
<keyword evidence="5" id="KW-1185">Reference proteome</keyword>
<dbReference type="GO" id="GO:0008745">
    <property type="term" value="F:N-acetylmuramoyl-L-alanine amidase activity"/>
    <property type="evidence" value="ECO:0007669"/>
    <property type="project" value="InterPro"/>
</dbReference>
<keyword evidence="2" id="KW-0812">Transmembrane</keyword>
<protein>
    <submittedName>
        <fullName evidence="4">Germination-specific N-acetylmuramoyl-L-alanine amidase</fullName>
    </submittedName>
</protein>
<feature type="domain" description="MurNAc-LAA" evidence="3">
    <location>
        <begin position="118"/>
        <end position="229"/>
    </location>
</feature>
<keyword evidence="2" id="KW-0472">Membrane</keyword>
<dbReference type="Gene3D" id="3.40.630.40">
    <property type="entry name" value="Zn-dependent exopeptidases"/>
    <property type="match status" value="1"/>
</dbReference>
<sequence>MSRLVKIALWMFGLMLLIFLIRMPIQVNEEQFVMGFSLPLSGKVIVVDPGHGGPDGGAVGADGTLEKDIALNVSFKLRDFLQQAGAEVYMTRETDRDLAQEGTKGLSRRKSEDIRQRLAIIEMKNPDLFVSIHLNALSSTRWRGAQTFYYPSREENKHLARLIQEEIIRNLENTNREALSIDGVYLLKQVKSPGALVEIGFLSNAEERELLKQEIYQEKMAASIYEGILRFFTEELPEE</sequence>
<dbReference type="InterPro" id="IPR014234">
    <property type="entry name" value="Spore_CwlD"/>
</dbReference>
<dbReference type="AlphaFoldDB" id="A0A8J2ZS46"/>
<dbReference type="PANTHER" id="PTHR30404:SF0">
    <property type="entry name" value="N-ACETYLMURAMOYL-L-ALANINE AMIDASE AMIC"/>
    <property type="match status" value="1"/>
</dbReference>
<organism evidence="4 5">
    <name type="scientific">Compostibacillus humi</name>
    <dbReference type="NCBI Taxonomy" id="1245525"/>
    <lineage>
        <taxon>Bacteria</taxon>
        <taxon>Bacillati</taxon>
        <taxon>Bacillota</taxon>
        <taxon>Bacilli</taxon>
        <taxon>Bacillales</taxon>
        <taxon>Bacillaceae</taxon>
        <taxon>Compostibacillus</taxon>
    </lineage>
</organism>